<dbReference type="Pfam" id="PF14529">
    <property type="entry name" value="Exo_endo_phos_2"/>
    <property type="match status" value="1"/>
</dbReference>
<sequence>MALKFLQANINHSARAQDLLFQSMAQWLIDVVVVAEPYFVPPADNWVSDRDGLVALISSASSSPPLNVVRGHGFASALVGGIVVIGVYFSPNRPLHEFENFLTEVEALVLRSHPHPVIVAGDLNAKSTAWGSPATDPRGRVLEEWLITLGLAVLNRGTVHTCVSWNGGSIVDVSFASPAIASRVHGWRVLKDVENLSNHRYVRFDLHASSRFRGAMFAICDASMPRASTRPPRKWVYWWSPELSRLREACITARRRYARYRRRRRRNEDEEAALRRALVEAKSALSELLATLNRDPWGRPYGMVRKKFLPYSAPLTRCLQPQLLDDVVAALFPRIADFRPPSIAPSSVVQSGDITGEIPEITEGELGAAILRLRAKKTAPGPDGIPGRALVLALDVLGEQLRGLFNACLAQGKFPKAWKTGRLVLLRKEGRPADSPSGFRPLVVLDEAGKLLERIIANRIVRHLETVGPDLSDCQYGFRRGRSTIHAILRVKSVAQIAVSQGEVVLVVSLDITNAFNTLPWTCILEALRFHGPPGDTVRCPTRQLACWSVPYPGTLKRVLSRHCFIGVRRRWPGVFDRHLVR</sequence>
<dbReference type="GO" id="GO:0071897">
    <property type="term" value="P:DNA biosynthetic process"/>
    <property type="evidence" value="ECO:0007669"/>
    <property type="project" value="UniProtKB-ARBA"/>
</dbReference>
<comment type="caution">
    <text evidence="3">The sequence shown here is derived from an EMBL/GenBank/DDBJ whole genome shotgun (WGS) entry which is preliminary data.</text>
</comment>
<evidence type="ECO:0000313" key="3">
    <source>
        <dbReference type="EMBL" id="KAL0818996.1"/>
    </source>
</evidence>
<proteinExistence type="predicted"/>
<organism evidence="3 4">
    <name type="scientific">Loxostege sticticalis</name>
    <name type="common">Beet webworm moth</name>
    <dbReference type="NCBI Taxonomy" id="481309"/>
    <lineage>
        <taxon>Eukaryota</taxon>
        <taxon>Metazoa</taxon>
        <taxon>Ecdysozoa</taxon>
        <taxon>Arthropoda</taxon>
        <taxon>Hexapoda</taxon>
        <taxon>Insecta</taxon>
        <taxon>Pterygota</taxon>
        <taxon>Neoptera</taxon>
        <taxon>Endopterygota</taxon>
        <taxon>Lepidoptera</taxon>
        <taxon>Glossata</taxon>
        <taxon>Ditrysia</taxon>
        <taxon>Pyraloidea</taxon>
        <taxon>Crambidae</taxon>
        <taxon>Pyraustinae</taxon>
        <taxon>Loxostege</taxon>
    </lineage>
</organism>
<name>A0ABD0SGM2_LOXSC</name>
<evidence type="ECO:0000256" key="1">
    <source>
        <dbReference type="SAM" id="Coils"/>
    </source>
</evidence>
<dbReference type="PANTHER" id="PTHR19446">
    <property type="entry name" value="REVERSE TRANSCRIPTASES"/>
    <property type="match status" value="1"/>
</dbReference>
<feature type="coiled-coil region" evidence="1">
    <location>
        <begin position="243"/>
        <end position="287"/>
    </location>
</feature>
<dbReference type="Gene3D" id="3.60.10.10">
    <property type="entry name" value="Endonuclease/exonuclease/phosphatase"/>
    <property type="match status" value="1"/>
</dbReference>
<dbReference type="InterPro" id="IPR000477">
    <property type="entry name" value="RT_dom"/>
</dbReference>
<dbReference type="SUPFAM" id="SSF56219">
    <property type="entry name" value="DNase I-like"/>
    <property type="match status" value="1"/>
</dbReference>
<dbReference type="InterPro" id="IPR036691">
    <property type="entry name" value="Endo/exonu/phosph_ase_sf"/>
</dbReference>
<protein>
    <recommendedName>
        <fullName evidence="2">Reverse transcriptase domain-containing protein</fullName>
    </recommendedName>
</protein>
<dbReference type="Pfam" id="PF00078">
    <property type="entry name" value="RVT_1"/>
    <property type="match status" value="1"/>
</dbReference>
<dbReference type="AlphaFoldDB" id="A0ABD0SGM2"/>
<gene>
    <name evidence="3" type="ORF">ABMA28_008283</name>
</gene>
<dbReference type="SUPFAM" id="SSF56672">
    <property type="entry name" value="DNA/RNA polymerases"/>
    <property type="match status" value="1"/>
</dbReference>
<dbReference type="PROSITE" id="PS50878">
    <property type="entry name" value="RT_POL"/>
    <property type="match status" value="1"/>
</dbReference>
<reference evidence="3 4" key="1">
    <citation type="submission" date="2024-06" db="EMBL/GenBank/DDBJ databases">
        <title>A chromosome-level genome assembly of beet webworm, Loxostege sticticalis.</title>
        <authorList>
            <person name="Zhang Y."/>
        </authorList>
    </citation>
    <scope>NUCLEOTIDE SEQUENCE [LARGE SCALE GENOMIC DNA]</scope>
    <source>
        <strain evidence="3">AQ028</strain>
        <tissue evidence="3">Male pupae</tissue>
    </source>
</reference>
<dbReference type="Proteomes" id="UP001549921">
    <property type="component" value="Unassembled WGS sequence"/>
</dbReference>
<keyword evidence="1" id="KW-0175">Coiled coil</keyword>
<dbReference type="InterPro" id="IPR005135">
    <property type="entry name" value="Endo/exonuclease/phosphatase"/>
</dbReference>
<evidence type="ECO:0000259" key="2">
    <source>
        <dbReference type="PROSITE" id="PS50878"/>
    </source>
</evidence>
<evidence type="ECO:0000313" key="4">
    <source>
        <dbReference type="Proteomes" id="UP001549921"/>
    </source>
</evidence>
<accession>A0ABD0SGM2</accession>
<feature type="domain" description="Reverse transcriptase" evidence="2">
    <location>
        <begin position="407"/>
        <end position="582"/>
    </location>
</feature>
<dbReference type="CDD" id="cd09077">
    <property type="entry name" value="R1-I-EN"/>
    <property type="match status" value="1"/>
</dbReference>
<dbReference type="CDD" id="cd01650">
    <property type="entry name" value="RT_nLTR_like"/>
    <property type="match status" value="1"/>
</dbReference>
<dbReference type="EMBL" id="JBEDNZ010000021">
    <property type="protein sequence ID" value="KAL0818996.1"/>
    <property type="molecule type" value="Genomic_DNA"/>
</dbReference>
<dbReference type="InterPro" id="IPR043502">
    <property type="entry name" value="DNA/RNA_pol_sf"/>
</dbReference>